<dbReference type="EMBL" id="FQVD01000024">
    <property type="protein sequence ID" value="SHF53227.1"/>
    <property type="molecule type" value="Genomic_DNA"/>
</dbReference>
<reference evidence="1 2" key="1">
    <citation type="submission" date="2016-11" db="EMBL/GenBank/DDBJ databases">
        <authorList>
            <person name="Jaros S."/>
            <person name="Januszkiewicz K."/>
            <person name="Wedrychowicz H."/>
        </authorList>
    </citation>
    <scope>NUCLEOTIDE SEQUENCE [LARGE SCALE GENOMIC DNA]</scope>
    <source>
        <strain evidence="1 2">DSM 26883</strain>
    </source>
</reference>
<dbReference type="RefSeq" id="WP_139262185.1">
    <property type="nucleotide sequence ID" value="NZ_FQVD01000024.1"/>
</dbReference>
<protein>
    <submittedName>
        <fullName evidence="1">Uncharacterized protein</fullName>
    </submittedName>
</protein>
<evidence type="ECO:0000313" key="1">
    <source>
        <dbReference type="EMBL" id="SHF53227.1"/>
    </source>
</evidence>
<organism evidence="1 2">
    <name type="scientific">Bacteroides faecichinchillae</name>
    <dbReference type="NCBI Taxonomy" id="871325"/>
    <lineage>
        <taxon>Bacteria</taxon>
        <taxon>Pseudomonadati</taxon>
        <taxon>Bacteroidota</taxon>
        <taxon>Bacteroidia</taxon>
        <taxon>Bacteroidales</taxon>
        <taxon>Bacteroidaceae</taxon>
        <taxon>Bacteroides</taxon>
    </lineage>
</organism>
<gene>
    <name evidence="1" type="ORF">SAMN05444349_12412</name>
</gene>
<dbReference type="AlphaFoldDB" id="A0A1M5CF43"/>
<keyword evidence="2" id="KW-1185">Reference proteome</keyword>
<evidence type="ECO:0000313" key="2">
    <source>
        <dbReference type="Proteomes" id="UP000184436"/>
    </source>
</evidence>
<dbReference type="Proteomes" id="UP000184436">
    <property type="component" value="Unassembled WGS sequence"/>
</dbReference>
<name>A0A1M5CF43_9BACE</name>
<accession>A0A1M5CF43</accession>
<proteinExistence type="predicted"/>
<sequence length="142" mass="15545">MKTITFETMIGALPQMNDISQLLGLNSQSNISLATIAAVLNKGGIIRVETIIKSGKEYEIKNSSKGGLLFIQNASIEHDISLILFFASGGNYVVYPSKGVSVNTNETSDKLVVYRKTINGELYVKNNSNFDRTAFVCFISIK</sequence>